<keyword evidence="3" id="KW-0732">Signal</keyword>
<dbReference type="Gene3D" id="2.40.10.10">
    <property type="entry name" value="Trypsin-like serine proteases"/>
    <property type="match status" value="1"/>
</dbReference>
<keyword evidence="1" id="KW-1015">Disulfide bond</keyword>
<dbReference type="InterPro" id="IPR001314">
    <property type="entry name" value="Peptidase_S1A"/>
</dbReference>
<dbReference type="InterPro" id="IPR043504">
    <property type="entry name" value="Peptidase_S1_PA_chymotrypsin"/>
</dbReference>
<organism evidence="5 6">
    <name type="scientific">Panagrellus redivivus</name>
    <name type="common">Microworm</name>
    <dbReference type="NCBI Taxonomy" id="6233"/>
    <lineage>
        <taxon>Eukaryota</taxon>
        <taxon>Metazoa</taxon>
        <taxon>Ecdysozoa</taxon>
        <taxon>Nematoda</taxon>
        <taxon>Chromadorea</taxon>
        <taxon>Rhabditida</taxon>
        <taxon>Tylenchina</taxon>
        <taxon>Panagrolaimomorpha</taxon>
        <taxon>Panagrolaimoidea</taxon>
        <taxon>Panagrolaimidae</taxon>
        <taxon>Panagrellus</taxon>
    </lineage>
</organism>
<dbReference type="SUPFAM" id="SSF50494">
    <property type="entry name" value="Trypsin-like serine proteases"/>
    <property type="match status" value="1"/>
</dbReference>
<evidence type="ECO:0000256" key="3">
    <source>
        <dbReference type="SAM" id="SignalP"/>
    </source>
</evidence>
<dbReference type="SMART" id="SM00020">
    <property type="entry name" value="Tryp_SPc"/>
    <property type="match status" value="1"/>
</dbReference>
<evidence type="ECO:0000256" key="1">
    <source>
        <dbReference type="ARBA" id="ARBA00023157"/>
    </source>
</evidence>
<evidence type="ECO:0000256" key="2">
    <source>
        <dbReference type="ARBA" id="ARBA00024195"/>
    </source>
</evidence>
<evidence type="ECO:0000259" key="4">
    <source>
        <dbReference type="PROSITE" id="PS50240"/>
    </source>
</evidence>
<feature type="domain" description="Peptidase S1" evidence="4">
    <location>
        <begin position="159"/>
        <end position="389"/>
    </location>
</feature>
<dbReference type="InterPro" id="IPR051487">
    <property type="entry name" value="Ser/Thr_Proteases_Immune/Dev"/>
</dbReference>
<name>A0A7E4V4Z9_PANRE</name>
<evidence type="ECO:0000313" key="6">
    <source>
        <dbReference type="WBParaSite" id="Pan_g16657.t1"/>
    </source>
</evidence>
<accession>A0A7E4V4Z9</accession>
<evidence type="ECO:0000313" key="5">
    <source>
        <dbReference type="Proteomes" id="UP000492821"/>
    </source>
</evidence>
<feature type="signal peptide" evidence="3">
    <location>
        <begin position="1"/>
        <end position="20"/>
    </location>
</feature>
<feature type="chain" id="PRO_5028831916" evidence="3">
    <location>
        <begin position="21"/>
        <end position="398"/>
    </location>
</feature>
<protein>
    <submittedName>
        <fullName evidence="6">Peptidase S1 domain-containing protein</fullName>
    </submittedName>
</protein>
<keyword evidence="5" id="KW-1185">Reference proteome</keyword>
<reference evidence="6" key="2">
    <citation type="submission" date="2020-10" db="UniProtKB">
        <authorList>
            <consortium name="WormBaseParasite"/>
        </authorList>
    </citation>
    <scope>IDENTIFICATION</scope>
</reference>
<dbReference type="AlphaFoldDB" id="A0A7E4V4Z9"/>
<dbReference type="InterPro" id="IPR033116">
    <property type="entry name" value="TRYPSIN_SER"/>
</dbReference>
<dbReference type="GO" id="GO:0006508">
    <property type="term" value="P:proteolysis"/>
    <property type="evidence" value="ECO:0007669"/>
    <property type="project" value="InterPro"/>
</dbReference>
<dbReference type="InterPro" id="IPR001254">
    <property type="entry name" value="Trypsin_dom"/>
</dbReference>
<dbReference type="PRINTS" id="PR00722">
    <property type="entry name" value="CHYMOTRYPSIN"/>
</dbReference>
<dbReference type="GO" id="GO:0004252">
    <property type="term" value="F:serine-type endopeptidase activity"/>
    <property type="evidence" value="ECO:0007669"/>
    <property type="project" value="InterPro"/>
</dbReference>
<dbReference type="PROSITE" id="PS50240">
    <property type="entry name" value="TRYPSIN_DOM"/>
    <property type="match status" value="1"/>
</dbReference>
<dbReference type="PANTHER" id="PTHR24256">
    <property type="entry name" value="TRYPTASE-RELATED"/>
    <property type="match status" value="1"/>
</dbReference>
<dbReference type="WBParaSite" id="Pan_g16657.t1">
    <property type="protein sequence ID" value="Pan_g16657.t1"/>
    <property type="gene ID" value="Pan_g16657"/>
</dbReference>
<comment type="similarity">
    <text evidence="2">Belongs to the peptidase S1 family. CLIP subfamily.</text>
</comment>
<dbReference type="Pfam" id="PF00089">
    <property type="entry name" value="Trypsin"/>
    <property type="match status" value="1"/>
</dbReference>
<sequence length="398" mass="43565">MDAVMFRASVVVALFCYCTAENVEPWHFPDDLLITPKECENANGTSYEGRCFINAPTPSPCPLSYMQTPRGCIGQYFDDSCALDNGMKENNLCVILRYEPSYEIMPGPQVLQTRYKNATIVPNAVYNATSNNGFKPLTTSENTYVQSVCGQAKYQQSRIVNGMLAAKGQFPWIIDVGICTGVLISPRHVLTAQHCVSSDPKSCRPNDGILVPSKYGGICNGYNSECPNGVDMKRVMVSRIIYPHDNPGSCLWGSDIALLLLEEDIEFNDYVKPICMSKLDPNNLINLKNVGFGQIENGGLSPHLRYINARISKVSSNVEIITEGMNNGNKSTAACFGDSGGPVQASFNGSSRTYLAGIHSRGALCDGEGKWIISTYIPAVADWICMLTGICEQNFMPY</sequence>
<dbReference type="Proteomes" id="UP000492821">
    <property type="component" value="Unassembled WGS sequence"/>
</dbReference>
<dbReference type="PROSITE" id="PS00135">
    <property type="entry name" value="TRYPSIN_SER"/>
    <property type="match status" value="1"/>
</dbReference>
<reference evidence="5" key="1">
    <citation type="journal article" date="2013" name="Genetics">
        <title>The draft genome and transcriptome of Panagrellus redivivus are shaped by the harsh demands of a free-living lifestyle.</title>
        <authorList>
            <person name="Srinivasan J."/>
            <person name="Dillman A.R."/>
            <person name="Macchietto M.G."/>
            <person name="Heikkinen L."/>
            <person name="Lakso M."/>
            <person name="Fracchia K.M."/>
            <person name="Antoshechkin I."/>
            <person name="Mortazavi A."/>
            <person name="Wong G."/>
            <person name="Sternberg P.W."/>
        </authorList>
    </citation>
    <scope>NUCLEOTIDE SEQUENCE [LARGE SCALE GENOMIC DNA]</scope>
    <source>
        <strain evidence="5">MT8872</strain>
    </source>
</reference>
<dbReference type="InterPro" id="IPR009003">
    <property type="entry name" value="Peptidase_S1_PA"/>
</dbReference>
<proteinExistence type="inferred from homology"/>